<feature type="region of interest" description="Disordered" evidence="1">
    <location>
        <begin position="143"/>
        <end position="178"/>
    </location>
</feature>
<evidence type="ECO:0000256" key="1">
    <source>
        <dbReference type="SAM" id="MobiDB-lite"/>
    </source>
</evidence>
<gene>
    <name evidence="2" type="ORF">CY34DRAFT_780647</name>
</gene>
<proteinExistence type="predicted"/>
<dbReference type="InParanoid" id="A0A0D0ADE7"/>
<reference evidence="3" key="2">
    <citation type="submission" date="2015-01" db="EMBL/GenBank/DDBJ databases">
        <title>Evolutionary Origins and Diversification of the Mycorrhizal Mutualists.</title>
        <authorList>
            <consortium name="DOE Joint Genome Institute"/>
            <consortium name="Mycorrhizal Genomics Consortium"/>
            <person name="Kohler A."/>
            <person name="Kuo A."/>
            <person name="Nagy L.G."/>
            <person name="Floudas D."/>
            <person name="Copeland A."/>
            <person name="Barry K.W."/>
            <person name="Cichocki N."/>
            <person name="Veneault-Fourrey C."/>
            <person name="LaButti K."/>
            <person name="Lindquist E.A."/>
            <person name="Lipzen A."/>
            <person name="Lundell T."/>
            <person name="Morin E."/>
            <person name="Murat C."/>
            <person name="Riley R."/>
            <person name="Ohm R."/>
            <person name="Sun H."/>
            <person name="Tunlid A."/>
            <person name="Henrissat B."/>
            <person name="Grigoriev I.V."/>
            <person name="Hibbett D.S."/>
            <person name="Martin F."/>
        </authorList>
    </citation>
    <scope>NUCLEOTIDE SEQUENCE [LARGE SCALE GENOMIC DNA]</scope>
    <source>
        <strain evidence="3">UH-Slu-Lm8-n1</strain>
    </source>
</reference>
<feature type="region of interest" description="Disordered" evidence="1">
    <location>
        <begin position="94"/>
        <end position="126"/>
    </location>
</feature>
<feature type="region of interest" description="Disordered" evidence="1">
    <location>
        <begin position="16"/>
        <end position="81"/>
    </location>
</feature>
<dbReference type="STRING" id="930992.A0A0D0ADE7"/>
<organism evidence="2 3">
    <name type="scientific">Suillus luteus UH-Slu-Lm8-n1</name>
    <dbReference type="NCBI Taxonomy" id="930992"/>
    <lineage>
        <taxon>Eukaryota</taxon>
        <taxon>Fungi</taxon>
        <taxon>Dikarya</taxon>
        <taxon>Basidiomycota</taxon>
        <taxon>Agaricomycotina</taxon>
        <taxon>Agaricomycetes</taxon>
        <taxon>Agaricomycetidae</taxon>
        <taxon>Boletales</taxon>
        <taxon>Suillineae</taxon>
        <taxon>Suillaceae</taxon>
        <taxon>Suillus</taxon>
    </lineage>
</organism>
<keyword evidence="3" id="KW-1185">Reference proteome</keyword>
<feature type="region of interest" description="Disordered" evidence="1">
    <location>
        <begin position="506"/>
        <end position="526"/>
    </location>
</feature>
<evidence type="ECO:0000313" key="3">
    <source>
        <dbReference type="Proteomes" id="UP000054485"/>
    </source>
</evidence>
<dbReference type="Proteomes" id="UP000054485">
    <property type="component" value="Unassembled WGS sequence"/>
</dbReference>
<dbReference type="AlphaFoldDB" id="A0A0D0ADE7"/>
<dbReference type="OrthoDB" id="3230575at2759"/>
<dbReference type="EMBL" id="KN835555">
    <property type="protein sequence ID" value="KIK36154.1"/>
    <property type="molecule type" value="Genomic_DNA"/>
</dbReference>
<feature type="compositionally biased region" description="Polar residues" evidence="1">
    <location>
        <begin position="161"/>
        <end position="178"/>
    </location>
</feature>
<dbReference type="HOGENOM" id="CLU_045171_0_0_1"/>
<sequence>MKRPCCTHRRTQLTTYNRNTANRDNIKPPPQTHSSLVHTRMKDKDITSLKASSQAARPYPNTPRLSSQTVRTGPKYFPPNVLQEEDDLDHAMDLIPYLPNPQSPTSPHTPGSPPDTPTPITNANRTLPLQPTLLPYQEFSAETPNADIADPPSYGLANSIHAPSNTPPEDQTMSTQTSPAVKHEPTVEEQAILEHLGLADLNRSILSHTSPNHNAALPQFTPMPSRGFPTVHMSHSAQIFDHLDNRVLLVWFQVEHPKFMIRVFDHSGKDVAEKAAIIAERVRANIAIIAASIHQGAPTVRISLPQPHGRKNAKDLPTRFLVHKITEETKNLLLNKRIWSTADLTFEALPFSCTNPPELLFCLSGFTTLDTDTILQAVTNTWSIDENQSRIEGLLSNCGIPDDELIYKATYDFIASARVELLDFKITGGLSVPRFNILAKSPTNDTKAWTDLRGFLSKLAYPTNLDGCGTATALFACQLCHSLAHPKGLCPFPLIPNWNGPKGSNRNNNAQCHAGRGRGGRTSWIA</sequence>
<protein>
    <submittedName>
        <fullName evidence="2">Uncharacterized protein</fullName>
    </submittedName>
</protein>
<accession>A0A0D0ADE7</accession>
<reference evidence="2 3" key="1">
    <citation type="submission" date="2014-04" db="EMBL/GenBank/DDBJ databases">
        <authorList>
            <consortium name="DOE Joint Genome Institute"/>
            <person name="Kuo A."/>
            <person name="Ruytinx J."/>
            <person name="Rineau F."/>
            <person name="Colpaert J."/>
            <person name="Kohler A."/>
            <person name="Nagy L.G."/>
            <person name="Floudas D."/>
            <person name="Copeland A."/>
            <person name="Barry K.W."/>
            <person name="Cichocki N."/>
            <person name="Veneault-Fourrey C."/>
            <person name="LaButti K."/>
            <person name="Lindquist E.A."/>
            <person name="Lipzen A."/>
            <person name="Lundell T."/>
            <person name="Morin E."/>
            <person name="Murat C."/>
            <person name="Sun H."/>
            <person name="Tunlid A."/>
            <person name="Henrissat B."/>
            <person name="Grigoriev I.V."/>
            <person name="Hibbett D.S."/>
            <person name="Martin F."/>
            <person name="Nordberg H.P."/>
            <person name="Cantor M.N."/>
            <person name="Hua S.X."/>
        </authorList>
    </citation>
    <scope>NUCLEOTIDE SEQUENCE [LARGE SCALE GENOMIC DNA]</scope>
    <source>
        <strain evidence="2 3">UH-Slu-Lm8-n1</strain>
    </source>
</reference>
<evidence type="ECO:0000313" key="2">
    <source>
        <dbReference type="EMBL" id="KIK36154.1"/>
    </source>
</evidence>
<name>A0A0D0ADE7_9AGAM</name>